<sequence>MSDVDVSVLEKNIGGEFEDKDLLLQALTHRSYINENPKWRLDHNERLEFLGDAVLELVITEYLYNTYPNPEGEMTNWRASLVNANMLSKIALEFDLNAFMLLSRGEAKDTGRARQYILANAMEALIGAIYLDRGYAAASAFIHKFVIKELSHIIENELYRDAKSLFQEKAQEKMSVTPTYEVIEEWGPDHARSFKVGVFLGKEMTGQGEGPSKQEAQQKAAEDALKKKGW</sequence>
<dbReference type="Proteomes" id="UP000034072">
    <property type="component" value="Unassembled WGS sequence"/>
</dbReference>
<comment type="function">
    <text evidence="9">Digests double-stranded RNA. Involved in the processing of primary rRNA transcript to yield the immediate precursors to the large and small rRNAs (23S and 16S). Processes some mRNAs, and tRNAs when they are encoded in the rRNA operon. Processes pre-crRNA and tracrRNA of type II CRISPR loci if present in the organism.</text>
</comment>
<feature type="binding site" evidence="9">
    <location>
        <position position="120"/>
    </location>
    <ligand>
        <name>Mg(2+)</name>
        <dbReference type="ChEBI" id="CHEBI:18420"/>
    </ligand>
</feature>
<dbReference type="GO" id="GO:0010468">
    <property type="term" value="P:regulation of gene expression"/>
    <property type="evidence" value="ECO:0007669"/>
    <property type="project" value="TreeGrafter"/>
</dbReference>
<dbReference type="PATRIC" id="fig|1619033.3.peg.294"/>
<dbReference type="GO" id="GO:0005737">
    <property type="term" value="C:cytoplasm"/>
    <property type="evidence" value="ECO:0007669"/>
    <property type="project" value="UniProtKB-SubCell"/>
</dbReference>
<keyword evidence="9" id="KW-0963">Cytoplasm</keyword>
<dbReference type="Pfam" id="PF00035">
    <property type="entry name" value="dsrm"/>
    <property type="match status" value="1"/>
</dbReference>
<name>A0A0G0QKF2_9BACT</name>
<dbReference type="SMART" id="SM00358">
    <property type="entry name" value="DSRM"/>
    <property type="match status" value="1"/>
</dbReference>
<dbReference type="InterPro" id="IPR036389">
    <property type="entry name" value="RNase_III_sf"/>
</dbReference>
<feature type="compositionally biased region" description="Basic and acidic residues" evidence="10">
    <location>
        <begin position="220"/>
        <end position="230"/>
    </location>
</feature>
<dbReference type="EMBL" id="LBXZ01000003">
    <property type="protein sequence ID" value="KKR40904.1"/>
    <property type="molecule type" value="Genomic_DNA"/>
</dbReference>
<dbReference type="GO" id="GO:0004525">
    <property type="term" value="F:ribonuclease III activity"/>
    <property type="evidence" value="ECO:0007669"/>
    <property type="project" value="UniProtKB-UniRule"/>
</dbReference>
<protein>
    <recommendedName>
        <fullName evidence="9">Ribonuclease 3</fullName>
        <ecNumber evidence="9">3.1.26.3</ecNumber>
    </recommendedName>
    <alternativeName>
        <fullName evidence="9">Ribonuclease III</fullName>
        <shortName evidence="9">RNase III</shortName>
    </alternativeName>
</protein>
<dbReference type="GO" id="GO:0006364">
    <property type="term" value="P:rRNA processing"/>
    <property type="evidence" value="ECO:0007669"/>
    <property type="project" value="UniProtKB-UniRule"/>
</dbReference>
<dbReference type="CDD" id="cd00593">
    <property type="entry name" value="RIBOc"/>
    <property type="match status" value="1"/>
</dbReference>
<keyword evidence="8 9" id="KW-0694">RNA-binding</keyword>
<dbReference type="GO" id="GO:0046872">
    <property type="term" value="F:metal ion binding"/>
    <property type="evidence" value="ECO:0007669"/>
    <property type="project" value="UniProtKB-KW"/>
</dbReference>
<dbReference type="Pfam" id="PF14622">
    <property type="entry name" value="Ribonucleas_3_3"/>
    <property type="match status" value="1"/>
</dbReference>
<dbReference type="Gene3D" id="3.30.160.20">
    <property type="match status" value="1"/>
</dbReference>
<dbReference type="HAMAP" id="MF_00104">
    <property type="entry name" value="RNase_III"/>
    <property type="match status" value="1"/>
</dbReference>
<dbReference type="SUPFAM" id="SSF54768">
    <property type="entry name" value="dsRNA-binding domain-like"/>
    <property type="match status" value="1"/>
</dbReference>
<comment type="catalytic activity">
    <reaction evidence="1 9">
        <text>Endonucleolytic cleavage to 5'-phosphomonoester.</text>
        <dbReference type="EC" id="3.1.26.3"/>
    </reaction>
</comment>
<keyword evidence="4 9" id="KW-0507">mRNA processing</keyword>
<dbReference type="CDD" id="cd10845">
    <property type="entry name" value="DSRM_RNAse_III_family"/>
    <property type="match status" value="1"/>
</dbReference>
<comment type="subcellular location">
    <subcellularLocation>
        <location evidence="9">Cytoplasm</location>
    </subcellularLocation>
</comment>
<comment type="cofactor">
    <cofactor evidence="9">
        <name>Mg(2+)</name>
        <dbReference type="ChEBI" id="CHEBI:18420"/>
    </cofactor>
</comment>
<dbReference type="SMART" id="SM00535">
    <property type="entry name" value="RIBOc"/>
    <property type="match status" value="1"/>
</dbReference>
<dbReference type="Gene3D" id="1.10.1520.10">
    <property type="entry name" value="Ribonuclease III domain"/>
    <property type="match status" value="1"/>
</dbReference>
<dbReference type="GO" id="GO:0006397">
    <property type="term" value="P:mRNA processing"/>
    <property type="evidence" value="ECO:0007669"/>
    <property type="project" value="UniProtKB-UniRule"/>
</dbReference>
<keyword evidence="9" id="KW-0819">tRNA processing</keyword>
<evidence type="ECO:0000256" key="8">
    <source>
        <dbReference type="ARBA" id="ARBA00022884"/>
    </source>
</evidence>
<keyword evidence="9" id="KW-0460">Magnesium</keyword>
<feature type="region of interest" description="Disordered" evidence="10">
    <location>
        <begin position="203"/>
        <end position="230"/>
    </location>
</feature>
<dbReference type="InterPro" id="IPR000999">
    <property type="entry name" value="RNase_III_dom"/>
</dbReference>
<dbReference type="GO" id="GO:0019843">
    <property type="term" value="F:rRNA binding"/>
    <property type="evidence" value="ECO:0007669"/>
    <property type="project" value="UniProtKB-KW"/>
</dbReference>
<keyword evidence="9" id="KW-0479">Metal-binding</keyword>
<keyword evidence="3 9" id="KW-0698">rRNA processing</keyword>
<evidence type="ECO:0000259" key="12">
    <source>
        <dbReference type="PROSITE" id="PS50142"/>
    </source>
</evidence>
<dbReference type="PANTHER" id="PTHR11207">
    <property type="entry name" value="RIBONUCLEASE III"/>
    <property type="match status" value="1"/>
</dbReference>
<dbReference type="AlphaFoldDB" id="A0A0G0QKF2"/>
<feature type="active site" evidence="9">
    <location>
        <position position="52"/>
    </location>
</feature>
<evidence type="ECO:0000256" key="5">
    <source>
        <dbReference type="ARBA" id="ARBA00022722"/>
    </source>
</evidence>
<dbReference type="PROSITE" id="PS50137">
    <property type="entry name" value="DS_RBD"/>
    <property type="match status" value="1"/>
</dbReference>
<dbReference type="GO" id="GO:0003725">
    <property type="term" value="F:double-stranded RNA binding"/>
    <property type="evidence" value="ECO:0007669"/>
    <property type="project" value="TreeGrafter"/>
</dbReference>
<dbReference type="InterPro" id="IPR011907">
    <property type="entry name" value="RNase_III"/>
</dbReference>
<dbReference type="SUPFAM" id="SSF69065">
    <property type="entry name" value="RNase III domain-like"/>
    <property type="match status" value="1"/>
</dbReference>
<dbReference type="PANTHER" id="PTHR11207:SF0">
    <property type="entry name" value="RIBONUCLEASE 3"/>
    <property type="match status" value="1"/>
</dbReference>
<feature type="domain" description="DRBM" evidence="11">
    <location>
        <begin position="161"/>
        <end position="230"/>
    </location>
</feature>
<reference evidence="13 14" key="1">
    <citation type="journal article" date="2015" name="Nature">
        <title>rRNA introns, odd ribosomes, and small enigmatic genomes across a large radiation of phyla.</title>
        <authorList>
            <person name="Brown C.T."/>
            <person name="Hug L.A."/>
            <person name="Thomas B.C."/>
            <person name="Sharon I."/>
            <person name="Castelle C.J."/>
            <person name="Singh A."/>
            <person name="Wilkins M.J."/>
            <person name="Williams K.H."/>
            <person name="Banfield J.F."/>
        </authorList>
    </citation>
    <scope>NUCLEOTIDE SEQUENCE [LARGE SCALE GENOMIC DNA]</scope>
</reference>
<keyword evidence="5 9" id="KW-0540">Nuclease</keyword>
<comment type="subunit">
    <text evidence="9">Homodimer.</text>
</comment>
<evidence type="ECO:0000256" key="4">
    <source>
        <dbReference type="ARBA" id="ARBA00022664"/>
    </source>
</evidence>
<evidence type="ECO:0000256" key="3">
    <source>
        <dbReference type="ARBA" id="ARBA00022552"/>
    </source>
</evidence>
<feature type="domain" description="RNase III" evidence="12">
    <location>
        <begin position="6"/>
        <end position="134"/>
    </location>
</feature>
<gene>
    <name evidence="9" type="primary">rnc</name>
    <name evidence="13" type="ORF">UT75_C0003G0034</name>
</gene>
<organism evidence="13 14">
    <name type="scientific">Candidatus Yanofskybacteria bacterium GW2011_GWE2_40_11</name>
    <dbReference type="NCBI Taxonomy" id="1619033"/>
    <lineage>
        <taxon>Bacteria</taxon>
        <taxon>Candidatus Yanofskyibacteriota</taxon>
    </lineage>
</organism>
<keyword evidence="9" id="KW-0699">rRNA-binding</keyword>
<comment type="caution">
    <text evidence="13">The sequence shown here is derived from an EMBL/GenBank/DDBJ whole genome shotgun (WGS) entry which is preliminary data.</text>
</comment>
<evidence type="ECO:0000313" key="14">
    <source>
        <dbReference type="Proteomes" id="UP000034072"/>
    </source>
</evidence>
<dbReference type="EC" id="3.1.26.3" evidence="9"/>
<dbReference type="PROSITE" id="PS00517">
    <property type="entry name" value="RNASE_3_1"/>
    <property type="match status" value="1"/>
</dbReference>
<keyword evidence="6 9" id="KW-0255">Endonuclease</keyword>
<evidence type="ECO:0000256" key="7">
    <source>
        <dbReference type="ARBA" id="ARBA00022801"/>
    </source>
</evidence>
<dbReference type="InterPro" id="IPR014720">
    <property type="entry name" value="dsRBD_dom"/>
</dbReference>
<feature type="active site" evidence="9">
    <location>
        <position position="123"/>
    </location>
</feature>
<feature type="binding site" evidence="9">
    <location>
        <position position="48"/>
    </location>
    <ligand>
        <name>Mg(2+)</name>
        <dbReference type="ChEBI" id="CHEBI:18420"/>
    </ligand>
</feature>
<evidence type="ECO:0000256" key="10">
    <source>
        <dbReference type="SAM" id="MobiDB-lite"/>
    </source>
</evidence>
<keyword evidence="7 9" id="KW-0378">Hydrolase</keyword>
<evidence type="ECO:0000313" key="13">
    <source>
        <dbReference type="EMBL" id="KKR40904.1"/>
    </source>
</evidence>
<evidence type="ECO:0000259" key="11">
    <source>
        <dbReference type="PROSITE" id="PS50137"/>
    </source>
</evidence>
<feature type="binding site" evidence="9">
    <location>
        <position position="123"/>
    </location>
    <ligand>
        <name>Mg(2+)</name>
        <dbReference type="ChEBI" id="CHEBI:18420"/>
    </ligand>
</feature>
<dbReference type="GO" id="GO:0008033">
    <property type="term" value="P:tRNA processing"/>
    <property type="evidence" value="ECO:0007669"/>
    <property type="project" value="UniProtKB-KW"/>
</dbReference>
<dbReference type="FunFam" id="1.10.1520.10:FF:000001">
    <property type="entry name" value="Ribonuclease 3"/>
    <property type="match status" value="1"/>
</dbReference>
<comment type="similarity">
    <text evidence="2">Belongs to the ribonuclease III family.</text>
</comment>
<dbReference type="NCBIfam" id="TIGR02191">
    <property type="entry name" value="RNaseIII"/>
    <property type="match status" value="1"/>
</dbReference>
<evidence type="ECO:0000256" key="9">
    <source>
        <dbReference type="HAMAP-Rule" id="MF_00104"/>
    </source>
</evidence>
<dbReference type="PROSITE" id="PS50142">
    <property type="entry name" value="RNASE_3_2"/>
    <property type="match status" value="1"/>
</dbReference>
<evidence type="ECO:0000256" key="1">
    <source>
        <dbReference type="ARBA" id="ARBA00000109"/>
    </source>
</evidence>
<evidence type="ECO:0000256" key="2">
    <source>
        <dbReference type="ARBA" id="ARBA00010183"/>
    </source>
</evidence>
<evidence type="ECO:0000256" key="6">
    <source>
        <dbReference type="ARBA" id="ARBA00022759"/>
    </source>
</evidence>
<proteinExistence type="inferred from homology"/>
<accession>A0A0G0QKF2</accession>